<reference evidence="1" key="3">
    <citation type="submission" date="2022-06" db="UniProtKB">
        <authorList>
            <consortium name="EnsemblPlants"/>
        </authorList>
    </citation>
    <scope>IDENTIFICATION</scope>
</reference>
<dbReference type="AlphaFoldDB" id="A0A8R7TWC1"/>
<dbReference type="EnsemblPlants" id="TuG1812G0300002704.01.T01">
    <property type="protein sequence ID" value="TuG1812G0300002704.01.T01.cds249995"/>
    <property type="gene ID" value="TuG1812G0300002704.01"/>
</dbReference>
<sequence length="120" mass="13482">MFSRDCITDLDNNRPFFTMHACIAFPYCTEVAAFMATSAAEKIVGLGARSTSCILQHRFITSQCIPFRDKPLINRLHVRRFGRVFVSSISLKISRASLICSFFIKAEMTESQHAALGDMP</sequence>
<dbReference type="Gramene" id="TuG1812G0300002704.01.T01">
    <property type="protein sequence ID" value="TuG1812G0300002704.01.T01.cds249995"/>
    <property type="gene ID" value="TuG1812G0300002704.01"/>
</dbReference>
<evidence type="ECO:0000313" key="1">
    <source>
        <dbReference type="EnsemblPlants" id="TuG1812G0300002704.01.T01.cds249995"/>
    </source>
</evidence>
<reference evidence="2" key="1">
    <citation type="journal article" date="2013" name="Nature">
        <title>Draft genome of the wheat A-genome progenitor Triticum urartu.</title>
        <authorList>
            <person name="Ling H.Q."/>
            <person name="Zhao S."/>
            <person name="Liu D."/>
            <person name="Wang J."/>
            <person name="Sun H."/>
            <person name="Zhang C."/>
            <person name="Fan H."/>
            <person name="Li D."/>
            <person name="Dong L."/>
            <person name="Tao Y."/>
            <person name="Gao C."/>
            <person name="Wu H."/>
            <person name="Li Y."/>
            <person name="Cui Y."/>
            <person name="Guo X."/>
            <person name="Zheng S."/>
            <person name="Wang B."/>
            <person name="Yu K."/>
            <person name="Liang Q."/>
            <person name="Yang W."/>
            <person name="Lou X."/>
            <person name="Chen J."/>
            <person name="Feng M."/>
            <person name="Jian J."/>
            <person name="Zhang X."/>
            <person name="Luo G."/>
            <person name="Jiang Y."/>
            <person name="Liu J."/>
            <person name="Wang Z."/>
            <person name="Sha Y."/>
            <person name="Zhang B."/>
            <person name="Wu H."/>
            <person name="Tang D."/>
            <person name="Shen Q."/>
            <person name="Xue P."/>
            <person name="Zou S."/>
            <person name="Wang X."/>
            <person name="Liu X."/>
            <person name="Wang F."/>
            <person name="Yang Y."/>
            <person name="An X."/>
            <person name="Dong Z."/>
            <person name="Zhang K."/>
            <person name="Zhang X."/>
            <person name="Luo M.C."/>
            <person name="Dvorak J."/>
            <person name="Tong Y."/>
            <person name="Wang J."/>
            <person name="Yang H."/>
            <person name="Li Z."/>
            <person name="Wang D."/>
            <person name="Zhang A."/>
            <person name="Wang J."/>
        </authorList>
    </citation>
    <scope>NUCLEOTIDE SEQUENCE</scope>
    <source>
        <strain evidence="2">cv. G1812</strain>
    </source>
</reference>
<keyword evidence="2" id="KW-1185">Reference proteome</keyword>
<evidence type="ECO:0000313" key="2">
    <source>
        <dbReference type="Proteomes" id="UP000015106"/>
    </source>
</evidence>
<dbReference type="Proteomes" id="UP000015106">
    <property type="component" value="Chromosome 3"/>
</dbReference>
<accession>A0A8R7TWC1</accession>
<protein>
    <submittedName>
        <fullName evidence="1">Uncharacterized protein</fullName>
    </submittedName>
</protein>
<proteinExistence type="predicted"/>
<organism evidence="1 2">
    <name type="scientific">Triticum urartu</name>
    <name type="common">Red wild einkorn</name>
    <name type="synonym">Crithodium urartu</name>
    <dbReference type="NCBI Taxonomy" id="4572"/>
    <lineage>
        <taxon>Eukaryota</taxon>
        <taxon>Viridiplantae</taxon>
        <taxon>Streptophyta</taxon>
        <taxon>Embryophyta</taxon>
        <taxon>Tracheophyta</taxon>
        <taxon>Spermatophyta</taxon>
        <taxon>Magnoliopsida</taxon>
        <taxon>Liliopsida</taxon>
        <taxon>Poales</taxon>
        <taxon>Poaceae</taxon>
        <taxon>BOP clade</taxon>
        <taxon>Pooideae</taxon>
        <taxon>Triticodae</taxon>
        <taxon>Triticeae</taxon>
        <taxon>Triticinae</taxon>
        <taxon>Triticum</taxon>
    </lineage>
</organism>
<name>A0A8R7TWC1_TRIUA</name>
<reference evidence="1" key="2">
    <citation type="submission" date="2018-03" db="EMBL/GenBank/DDBJ databases">
        <title>The Triticum urartu genome reveals the dynamic nature of wheat genome evolution.</title>
        <authorList>
            <person name="Ling H."/>
            <person name="Ma B."/>
            <person name="Shi X."/>
            <person name="Liu H."/>
            <person name="Dong L."/>
            <person name="Sun H."/>
            <person name="Cao Y."/>
            <person name="Gao Q."/>
            <person name="Zheng S."/>
            <person name="Li Y."/>
            <person name="Yu Y."/>
            <person name="Du H."/>
            <person name="Qi M."/>
            <person name="Li Y."/>
            <person name="Yu H."/>
            <person name="Cui Y."/>
            <person name="Wang N."/>
            <person name="Chen C."/>
            <person name="Wu H."/>
            <person name="Zhao Y."/>
            <person name="Zhang J."/>
            <person name="Li Y."/>
            <person name="Zhou W."/>
            <person name="Zhang B."/>
            <person name="Hu W."/>
            <person name="Eijk M."/>
            <person name="Tang J."/>
            <person name="Witsenboer H."/>
            <person name="Zhao S."/>
            <person name="Li Z."/>
            <person name="Zhang A."/>
            <person name="Wang D."/>
            <person name="Liang C."/>
        </authorList>
    </citation>
    <scope>NUCLEOTIDE SEQUENCE [LARGE SCALE GENOMIC DNA]</scope>
    <source>
        <strain evidence="1">cv. G1812</strain>
    </source>
</reference>